<dbReference type="InterPro" id="IPR029439">
    <property type="entry name" value="Wzt_C"/>
</dbReference>
<protein>
    <submittedName>
        <fullName evidence="7">Abc transporter</fullName>
    </submittedName>
</protein>
<feature type="compositionally biased region" description="Low complexity" evidence="5">
    <location>
        <begin position="245"/>
        <end position="257"/>
    </location>
</feature>
<dbReference type="PROSITE" id="PS50893">
    <property type="entry name" value="ABC_TRANSPORTER_2"/>
    <property type="match status" value="1"/>
</dbReference>
<feature type="compositionally biased region" description="Low complexity" evidence="5">
    <location>
        <begin position="265"/>
        <end position="275"/>
    </location>
</feature>
<dbReference type="InterPro" id="IPR003593">
    <property type="entry name" value="AAA+_ATPase"/>
</dbReference>
<sequence length="413" mass="45959">MNAIDVKHLRKVFRIPHEKRTTLFEALTGLFRPMHYETFPALREITFSVENGEMLGIIGENGSGKSTLLKILARIMRPTAGSVTVNRRLTPFLELGVGFHPDFTAVENIRTYGTIMGLSKREIADKADDILEFAGLEKFRDTKLKNFSSGMHVRLAFSTAIQTDPEILLLDEVLAVGDMEFQQKCMDVLARYRNEGVTIVFVSHDLGSVRRFCNRTLLLCRGEQVALGETGEVIDRYVYGKAADGPAEAAPADPSSETDAPDGGQAAQAEQAAQARRGNGKAKITGVKFYNKFGAESTRFNTFDPMTARIFYTAHEEVADPVFGIALYSERGEHLYGTNTELKDISIDYITGSGHIDLLIDRIPMFAGKFLLTVAVHGPDGEPYDWQDRQYSFDVIPTGRDAGLFDLPCIWRR</sequence>
<dbReference type="Gene3D" id="3.40.50.300">
    <property type="entry name" value="P-loop containing nucleotide triphosphate hydrolases"/>
    <property type="match status" value="1"/>
</dbReference>
<dbReference type="GO" id="GO:0016020">
    <property type="term" value="C:membrane"/>
    <property type="evidence" value="ECO:0007669"/>
    <property type="project" value="InterPro"/>
</dbReference>
<dbReference type="CDD" id="cd10147">
    <property type="entry name" value="Wzt_C-like"/>
    <property type="match status" value="1"/>
</dbReference>
<dbReference type="GO" id="GO:0005524">
    <property type="term" value="F:ATP binding"/>
    <property type="evidence" value="ECO:0007669"/>
    <property type="project" value="UniProtKB-KW"/>
</dbReference>
<dbReference type="InterPro" id="IPR050683">
    <property type="entry name" value="Bact_Polysacc_Export_ATP-bd"/>
</dbReference>
<dbReference type="CDD" id="cd03220">
    <property type="entry name" value="ABC_KpsT_Wzt"/>
    <property type="match status" value="1"/>
</dbReference>
<evidence type="ECO:0000259" key="6">
    <source>
        <dbReference type="PROSITE" id="PS50893"/>
    </source>
</evidence>
<dbReference type="AlphaFoldDB" id="A0A0W8FKF6"/>
<dbReference type="Pfam" id="PF00005">
    <property type="entry name" value="ABC_tran"/>
    <property type="match status" value="1"/>
</dbReference>
<evidence type="ECO:0000256" key="5">
    <source>
        <dbReference type="SAM" id="MobiDB-lite"/>
    </source>
</evidence>
<proteinExistence type="inferred from homology"/>
<evidence type="ECO:0000256" key="3">
    <source>
        <dbReference type="ARBA" id="ARBA00022741"/>
    </source>
</evidence>
<comment type="caution">
    <text evidence="7">The sequence shown here is derived from an EMBL/GenBank/DDBJ whole genome shotgun (WGS) entry which is preliminary data.</text>
</comment>
<gene>
    <name evidence="7" type="ORF">ASZ90_009015</name>
</gene>
<dbReference type="SMART" id="SM00382">
    <property type="entry name" value="AAA"/>
    <property type="match status" value="1"/>
</dbReference>
<dbReference type="InterPro" id="IPR027417">
    <property type="entry name" value="P-loop_NTPase"/>
</dbReference>
<evidence type="ECO:0000256" key="2">
    <source>
        <dbReference type="ARBA" id="ARBA00022448"/>
    </source>
</evidence>
<comment type="similarity">
    <text evidence="1">Belongs to the ABC transporter superfamily.</text>
</comment>
<evidence type="ECO:0000256" key="4">
    <source>
        <dbReference type="ARBA" id="ARBA00022840"/>
    </source>
</evidence>
<dbReference type="PANTHER" id="PTHR46743:SF2">
    <property type="entry name" value="TEICHOIC ACIDS EXPORT ATP-BINDING PROTEIN TAGH"/>
    <property type="match status" value="1"/>
</dbReference>
<keyword evidence="3" id="KW-0547">Nucleotide-binding</keyword>
<keyword evidence="4" id="KW-0067">ATP-binding</keyword>
<dbReference type="Pfam" id="PF14524">
    <property type="entry name" value="Wzt_C"/>
    <property type="match status" value="1"/>
</dbReference>
<dbReference type="GO" id="GO:0140359">
    <property type="term" value="F:ABC-type transporter activity"/>
    <property type="evidence" value="ECO:0007669"/>
    <property type="project" value="InterPro"/>
</dbReference>
<dbReference type="Gene3D" id="2.70.50.60">
    <property type="entry name" value="abc- transporter (atp binding component) like domain"/>
    <property type="match status" value="1"/>
</dbReference>
<evidence type="ECO:0000313" key="7">
    <source>
        <dbReference type="EMBL" id="KUG21233.1"/>
    </source>
</evidence>
<dbReference type="GO" id="GO:0016887">
    <property type="term" value="F:ATP hydrolysis activity"/>
    <property type="evidence" value="ECO:0007669"/>
    <property type="project" value="InterPro"/>
</dbReference>
<dbReference type="EMBL" id="LNQE01001085">
    <property type="protein sequence ID" value="KUG21233.1"/>
    <property type="molecule type" value="Genomic_DNA"/>
</dbReference>
<name>A0A0W8FKF6_9ZZZZ</name>
<feature type="region of interest" description="Disordered" evidence="5">
    <location>
        <begin position="245"/>
        <end position="279"/>
    </location>
</feature>
<evidence type="ECO:0000256" key="1">
    <source>
        <dbReference type="ARBA" id="ARBA00005417"/>
    </source>
</evidence>
<feature type="domain" description="ABC transporter" evidence="6">
    <location>
        <begin position="25"/>
        <end position="246"/>
    </location>
</feature>
<dbReference type="SUPFAM" id="SSF52540">
    <property type="entry name" value="P-loop containing nucleoside triphosphate hydrolases"/>
    <property type="match status" value="1"/>
</dbReference>
<organism evidence="7">
    <name type="scientific">hydrocarbon metagenome</name>
    <dbReference type="NCBI Taxonomy" id="938273"/>
    <lineage>
        <taxon>unclassified sequences</taxon>
        <taxon>metagenomes</taxon>
        <taxon>ecological metagenomes</taxon>
    </lineage>
</organism>
<reference evidence="7" key="1">
    <citation type="journal article" date="2015" name="Proc. Natl. Acad. Sci. U.S.A.">
        <title>Networks of energetic and metabolic interactions define dynamics in microbial communities.</title>
        <authorList>
            <person name="Embree M."/>
            <person name="Liu J.K."/>
            <person name="Al-Bassam M.M."/>
            <person name="Zengler K."/>
        </authorList>
    </citation>
    <scope>NUCLEOTIDE SEQUENCE</scope>
</reference>
<dbReference type="InterPro" id="IPR015860">
    <property type="entry name" value="ABC_transpr_TagH-like"/>
</dbReference>
<dbReference type="PANTHER" id="PTHR46743">
    <property type="entry name" value="TEICHOIC ACIDS EXPORT ATP-BINDING PROTEIN TAGH"/>
    <property type="match status" value="1"/>
</dbReference>
<dbReference type="InterPro" id="IPR003439">
    <property type="entry name" value="ABC_transporter-like_ATP-bd"/>
</dbReference>
<accession>A0A0W8FKF6</accession>
<keyword evidence="2" id="KW-0813">Transport</keyword>